<dbReference type="EMBL" id="CP010803">
    <property type="protein sequence ID" value="AJY47337.1"/>
    <property type="molecule type" value="Genomic_DNA"/>
</dbReference>
<evidence type="ECO:0000259" key="6">
    <source>
        <dbReference type="Pfam" id="PF08281"/>
    </source>
</evidence>
<dbReference type="InterPro" id="IPR013325">
    <property type="entry name" value="RNA_pol_sigma_r2"/>
</dbReference>
<dbReference type="GO" id="GO:0006352">
    <property type="term" value="P:DNA-templated transcription initiation"/>
    <property type="evidence" value="ECO:0007669"/>
    <property type="project" value="InterPro"/>
</dbReference>
<dbReference type="PANTHER" id="PTHR43133:SF62">
    <property type="entry name" value="RNA POLYMERASE SIGMA FACTOR SIGZ"/>
    <property type="match status" value="1"/>
</dbReference>
<keyword evidence="8" id="KW-1185">Reference proteome</keyword>
<dbReference type="SUPFAM" id="SSF88946">
    <property type="entry name" value="Sigma2 domain of RNA polymerase sigma factors"/>
    <property type="match status" value="1"/>
</dbReference>
<dbReference type="InterPro" id="IPR007627">
    <property type="entry name" value="RNA_pol_sigma70_r2"/>
</dbReference>
<dbReference type="HOGENOM" id="CLU_047691_9_3_5"/>
<dbReference type="InterPro" id="IPR013249">
    <property type="entry name" value="RNA_pol_sigma70_r4_t2"/>
</dbReference>
<dbReference type="GO" id="GO:0016987">
    <property type="term" value="F:sigma factor activity"/>
    <property type="evidence" value="ECO:0007669"/>
    <property type="project" value="UniProtKB-KW"/>
</dbReference>
<dbReference type="InterPro" id="IPR013324">
    <property type="entry name" value="RNA_pol_sigma_r3/r4-like"/>
</dbReference>
<dbReference type="NCBIfam" id="TIGR02937">
    <property type="entry name" value="sigma70-ECF"/>
    <property type="match status" value="1"/>
</dbReference>
<dbReference type="Pfam" id="PF04542">
    <property type="entry name" value="Sigma70_r2"/>
    <property type="match status" value="1"/>
</dbReference>
<reference evidence="7 8" key="1">
    <citation type="journal article" date="2015" name="Genome Announc.">
        <title>Complete genome sequence of Martelella endophytica YC6887, which has antifungal activity associated with a halophyte.</title>
        <authorList>
            <person name="Khan A."/>
            <person name="Khan H."/>
            <person name="Chung E.J."/>
            <person name="Hossain M.T."/>
            <person name="Chung Y.R."/>
        </authorList>
    </citation>
    <scope>NUCLEOTIDE SEQUENCE [LARGE SCALE GENOMIC DNA]</scope>
    <source>
        <strain evidence="7">YC6887</strain>
    </source>
</reference>
<keyword evidence="3" id="KW-0731">Sigma factor</keyword>
<organism evidence="7 8">
    <name type="scientific">Martelella endophytica</name>
    <dbReference type="NCBI Taxonomy" id="1486262"/>
    <lineage>
        <taxon>Bacteria</taxon>
        <taxon>Pseudomonadati</taxon>
        <taxon>Pseudomonadota</taxon>
        <taxon>Alphaproteobacteria</taxon>
        <taxon>Hyphomicrobiales</taxon>
        <taxon>Aurantimonadaceae</taxon>
        <taxon>Martelella</taxon>
    </lineage>
</organism>
<dbReference type="SUPFAM" id="SSF88659">
    <property type="entry name" value="Sigma3 and sigma4 domains of RNA polymerase sigma factors"/>
    <property type="match status" value="1"/>
</dbReference>
<dbReference type="InterPro" id="IPR039425">
    <property type="entry name" value="RNA_pol_sigma-70-like"/>
</dbReference>
<feature type="domain" description="RNA polymerase sigma factor 70 region 4 type 2" evidence="6">
    <location>
        <begin position="121"/>
        <end position="173"/>
    </location>
</feature>
<evidence type="ECO:0000256" key="3">
    <source>
        <dbReference type="ARBA" id="ARBA00023082"/>
    </source>
</evidence>
<gene>
    <name evidence="7" type="ORF">TM49_19380</name>
</gene>
<dbReference type="Proteomes" id="UP000032611">
    <property type="component" value="Chromosome"/>
</dbReference>
<dbReference type="InterPro" id="IPR014284">
    <property type="entry name" value="RNA_pol_sigma-70_dom"/>
</dbReference>
<proteinExistence type="inferred from homology"/>
<dbReference type="KEGG" id="mey:TM49_19380"/>
<dbReference type="OrthoDB" id="9784272at2"/>
<evidence type="ECO:0000313" key="8">
    <source>
        <dbReference type="Proteomes" id="UP000032611"/>
    </source>
</evidence>
<name>A0A0D5LU93_MAREN</name>
<dbReference type="InterPro" id="IPR036388">
    <property type="entry name" value="WH-like_DNA-bd_sf"/>
</dbReference>
<sequence>MDSDDLNALILRVSLKDRASFAVLYQKTSPKLFAICIRILGDAGEAEDALQEIFVRIWQRAETFSAETRSPTGWLATIARNHAIDRLRQRKPVARDIEEAHDLADDADSPEESAHLSGEGRRIDRCMDRLKPDHAAAVREAYVAGLSYDELAERYSVPLNTMRTWLRRSLMKLKECLEA</sequence>
<dbReference type="AlphaFoldDB" id="A0A0D5LU93"/>
<accession>A0A0D5LU93</accession>
<dbReference type="GO" id="GO:0003677">
    <property type="term" value="F:DNA binding"/>
    <property type="evidence" value="ECO:0007669"/>
    <property type="project" value="InterPro"/>
</dbReference>
<dbReference type="PANTHER" id="PTHR43133">
    <property type="entry name" value="RNA POLYMERASE ECF-TYPE SIGMA FACTO"/>
    <property type="match status" value="1"/>
</dbReference>
<evidence type="ECO:0000313" key="7">
    <source>
        <dbReference type="EMBL" id="AJY47337.1"/>
    </source>
</evidence>
<dbReference type="STRING" id="1486262.TM49_19380"/>
<dbReference type="PATRIC" id="fig|1486262.3.peg.4009"/>
<feature type="domain" description="RNA polymerase sigma-70 region 2" evidence="5">
    <location>
        <begin position="24"/>
        <end position="91"/>
    </location>
</feature>
<dbReference type="NCBIfam" id="NF009167">
    <property type="entry name" value="PRK12514.1"/>
    <property type="match status" value="1"/>
</dbReference>
<evidence type="ECO:0000256" key="1">
    <source>
        <dbReference type="ARBA" id="ARBA00010641"/>
    </source>
</evidence>
<protein>
    <submittedName>
        <fullName evidence="7">RNA polymerase sigma factor</fullName>
    </submittedName>
</protein>
<evidence type="ECO:0000256" key="2">
    <source>
        <dbReference type="ARBA" id="ARBA00023015"/>
    </source>
</evidence>
<dbReference type="Pfam" id="PF08281">
    <property type="entry name" value="Sigma70_r4_2"/>
    <property type="match status" value="1"/>
</dbReference>
<evidence type="ECO:0000259" key="5">
    <source>
        <dbReference type="Pfam" id="PF04542"/>
    </source>
</evidence>
<dbReference type="Gene3D" id="1.10.10.10">
    <property type="entry name" value="Winged helix-like DNA-binding domain superfamily/Winged helix DNA-binding domain"/>
    <property type="match status" value="1"/>
</dbReference>
<keyword evidence="2" id="KW-0805">Transcription regulation</keyword>
<dbReference type="RefSeq" id="WP_045683646.1">
    <property type="nucleotide sequence ID" value="NZ_CP010803.1"/>
</dbReference>
<dbReference type="Gene3D" id="1.10.1740.10">
    <property type="match status" value="1"/>
</dbReference>
<comment type="similarity">
    <text evidence="1">Belongs to the sigma-70 factor family. ECF subfamily.</text>
</comment>
<keyword evidence="4" id="KW-0804">Transcription</keyword>
<evidence type="ECO:0000256" key="4">
    <source>
        <dbReference type="ARBA" id="ARBA00023163"/>
    </source>
</evidence>